<sequence length="209" mass="21997">MTRRRVATLAAVVVLLIVLVAVGWLVGRGEDEPTAAPSPSPTPTEPAEDPCTTDEPFTPSSAVVDGIDAPVVAMPRDGNDVPGVLPLDGEGASAIAWDEPPGVSPGDPSGNVLLNAHTFPDDGALGNRFLDELEIGDPIELRGDDGQRLCYEVSERVEVLAADGFPRYYEDAGYPQIALIVCSGDRVGPGDWTHRTIWFAVPAEADLAS</sequence>
<dbReference type="AlphaFoldDB" id="A0A554SDK3"/>
<organism evidence="3 4">
    <name type="scientific">Aeromicrobium piscarium</name>
    <dbReference type="NCBI Taxonomy" id="2590901"/>
    <lineage>
        <taxon>Bacteria</taxon>
        <taxon>Bacillati</taxon>
        <taxon>Actinomycetota</taxon>
        <taxon>Actinomycetes</taxon>
        <taxon>Propionibacteriales</taxon>
        <taxon>Nocardioidaceae</taxon>
        <taxon>Aeromicrobium</taxon>
    </lineage>
</organism>
<dbReference type="EMBL" id="VLNT01000004">
    <property type="protein sequence ID" value="TSD64430.1"/>
    <property type="molecule type" value="Genomic_DNA"/>
</dbReference>
<evidence type="ECO:0000256" key="2">
    <source>
        <dbReference type="SAM" id="MobiDB-lite"/>
    </source>
</evidence>
<name>A0A554SDK3_9ACTN</name>
<evidence type="ECO:0000256" key="1">
    <source>
        <dbReference type="ARBA" id="ARBA00022801"/>
    </source>
</evidence>
<dbReference type="GO" id="GO:0016787">
    <property type="term" value="F:hydrolase activity"/>
    <property type="evidence" value="ECO:0007669"/>
    <property type="project" value="UniProtKB-KW"/>
</dbReference>
<accession>A0A554SDK3</accession>
<dbReference type="OrthoDB" id="3823733at2"/>
<dbReference type="Proteomes" id="UP000316988">
    <property type="component" value="Unassembled WGS sequence"/>
</dbReference>
<dbReference type="CDD" id="cd05829">
    <property type="entry name" value="Sortase_F"/>
    <property type="match status" value="1"/>
</dbReference>
<evidence type="ECO:0000313" key="4">
    <source>
        <dbReference type="Proteomes" id="UP000316988"/>
    </source>
</evidence>
<dbReference type="SUPFAM" id="SSF63817">
    <property type="entry name" value="Sortase"/>
    <property type="match status" value="1"/>
</dbReference>
<feature type="region of interest" description="Disordered" evidence="2">
    <location>
        <begin position="31"/>
        <end position="61"/>
    </location>
</feature>
<dbReference type="Gene3D" id="2.40.260.10">
    <property type="entry name" value="Sortase"/>
    <property type="match status" value="1"/>
</dbReference>
<dbReference type="InterPro" id="IPR023365">
    <property type="entry name" value="Sortase_dom-sf"/>
</dbReference>
<dbReference type="RefSeq" id="WP_143912870.1">
    <property type="nucleotide sequence ID" value="NZ_VLNT01000004.1"/>
</dbReference>
<dbReference type="Pfam" id="PF04203">
    <property type="entry name" value="Sortase"/>
    <property type="match status" value="1"/>
</dbReference>
<proteinExistence type="predicted"/>
<dbReference type="InterPro" id="IPR005754">
    <property type="entry name" value="Sortase"/>
</dbReference>
<keyword evidence="1" id="KW-0378">Hydrolase</keyword>
<comment type="caution">
    <text evidence="3">The sequence shown here is derived from an EMBL/GenBank/DDBJ whole genome shotgun (WGS) entry which is preliminary data.</text>
</comment>
<keyword evidence="4" id="KW-1185">Reference proteome</keyword>
<gene>
    <name evidence="3" type="ORF">FNM00_07820</name>
</gene>
<reference evidence="3 4" key="1">
    <citation type="submission" date="2019-07" db="EMBL/GenBank/DDBJ databases">
        <authorList>
            <person name="Zhao L.H."/>
        </authorList>
    </citation>
    <scope>NUCLEOTIDE SEQUENCE [LARGE SCALE GENOMIC DNA]</scope>
    <source>
        <strain evidence="3 4">Co35</strain>
    </source>
</reference>
<dbReference type="InterPro" id="IPR042001">
    <property type="entry name" value="Sortase_F"/>
</dbReference>
<evidence type="ECO:0000313" key="3">
    <source>
        <dbReference type="EMBL" id="TSD64430.1"/>
    </source>
</evidence>
<protein>
    <submittedName>
        <fullName evidence="3">Class F sortase</fullName>
    </submittedName>
</protein>